<feature type="region of interest" description="Disordered" evidence="1">
    <location>
        <begin position="400"/>
        <end position="434"/>
    </location>
</feature>
<feature type="compositionally biased region" description="Low complexity" evidence="1">
    <location>
        <begin position="165"/>
        <end position="191"/>
    </location>
</feature>
<dbReference type="EMBL" id="BAAFGZ010000778">
    <property type="protein sequence ID" value="GAB0139205.1"/>
    <property type="molecule type" value="Genomic_DNA"/>
</dbReference>
<evidence type="ECO:0000256" key="1">
    <source>
        <dbReference type="SAM" id="MobiDB-lite"/>
    </source>
</evidence>
<dbReference type="InterPro" id="IPR003615">
    <property type="entry name" value="HNH_nuc"/>
</dbReference>
<dbReference type="Proteomes" id="UP001562357">
    <property type="component" value="Unassembled WGS sequence"/>
</dbReference>
<evidence type="ECO:0000259" key="2">
    <source>
        <dbReference type="Pfam" id="PF13391"/>
    </source>
</evidence>
<name>A0ABQ0D0I0_9HYPO</name>
<keyword evidence="4" id="KW-1185">Reference proteome</keyword>
<feature type="region of interest" description="Disordered" evidence="1">
    <location>
        <begin position="115"/>
        <end position="198"/>
    </location>
</feature>
<protein>
    <recommendedName>
        <fullName evidence="2">HNH nuclease domain-containing protein</fullName>
    </recommendedName>
</protein>
<evidence type="ECO:0000313" key="3">
    <source>
        <dbReference type="EMBL" id="GAB0139205.1"/>
    </source>
</evidence>
<sequence>MDESYAEYCQQYSNNPMALDALKRFLDDRPVYQPTVELLPVNEYELRLDIITRIEKQARSVEPNFQVNAAIFSLFMIMPLQQLKDLDTPGLGYVHGMVVESLGYIPQIIRSFTRGPTKATQNTSSETAKPKKRGNEYELDLATGTGHKRFRSEGSGLIGSGSGSGSQVNVSSPNVNRNVSSPSTNVSSPEPNRNKSELMKCQQRDGHRCIITKTDCPEVCHVIPFSWSGSGKNYAEVMSKLFYGKTDRYLLGGDGINVEMRVDLMSGNSDKSWNMICLSPSLHTWWDKAYFGLKYLGSMPSESDNAQSKVIVTLEFRWLMQNQHSLATDTLNQQQQRDFRAKLFKTPQPAVAANVCPSNRPILSGQTFDVTLDDIDAPKFITVIKLQWALVQLAAMSGGAEPTDESRRDQMAQLLAQQEEPVSVAEWTSQVPAG</sequence>
<comment type="caution">
    <text evidence="3">The sequence shown here is derived from an EMBL/GenBank/DDBJ whole genome shotgun (WGS) entry which is preliminary data.</text>
</comment>
<feature type="compositionally biased region" description="Polar residues" evidence="1">
    <location>
        <begin position="118"/>
        <end position="127"/>
    </location>
</feature>
<reference evidence="4" key="1">
    <citation type="submission" date="2024-06" db="EMBL/GenBank/DDBJ databases">
        <title>Draft Genome Sequences of Epichloe bromicola Strains Isolated from Elymus ciliaris.</title>
        <authorList>
            <consortium name="Epichloe bromicola genome sequencing consortium"/>
            <person name="Miura A."/>
            <person name="Imano S."/>
            <person name="Ashida A."/>
            <person name="Sato I."/>
            <person name="Chiba S."/>
            <person name="Tanaka A."/>
            <person name="Camagna M."/>
            <person name="Takemoto D."/>
        </authorList>
    </citation>
    <scope>NUCLEOTIDE SEQUENCE [LARGE SCALE GENOMIC DNA]</scope>
    <source>
        <strain evidence="4">DP</strain>
    </source>
</reference>
<feature type="domain" description="HNH nuclease" evidence="2">
    <location>
        <begin position="209"/>
        <end position="293"/>
    </location>
</feature>
<organism evidence="3 4">
    <name type="scientific">Epichloe bromicola</name>
    <dbReference type="NCBI Taxonomy" id="79588"/>
    <lineage>
        <taxon>Eukaryota</taxon>
        <taxon>Fungi</taxon>
        <taxon>Dikarya</taxon>
        <taxon>Ascomycota</taxon>
        <taxon>Pezizomycotina</taxon>
        <taxon>Sordariomycetes</taxon>
        <taxon>Hypocreomycetidae</taxon>
        <taxon>Hypocreales</taxon>
        <taxon>Clavicipitaceae</taxon>
        <taxon>Epichloe</taxon>
    </lineage>
</organism>
<proteinExistence type="predicted"/>
<dbReference type="Pfam" id="PF13391">
    <property type="entry name" value="HNH_2"/>
    <property type="match status" value="1"/>
</dbReference>
<gene>
    <name evidence="3" type="primary">g7418</name>
    <name evidence="3" type="ORF">EsDP_00007418</name>
</gene>
<accession>A0ABQ0D0I0</accession>
<evidence type="ECO:0000313" key="4">
    <source>
        <dbReference type="Proteomes" id="UP001562357"/>
    </source>
</evidence>